<dbReference type="Proteomes" id="UP000236291">
    <property type="component" value="Unassembled WGS sequence"/>
</dbReference>
<evidence type="ECO:0000313" key="1">
    <source>
        <dbReference type="EMBL" id="PNX95472.1"/>
    </source>
</evidence>
<protein>
    <submittedName>
        <fullName evidence="1">Uncharacterized protein</fullName>
    </submittedName>
</protein>
<sequence>MDSKTRHQALQRGLYSRLETGALLTCYRSSPNSTLLLHYSMDGKVLVLGGGNAMLMQVSSKFQVPHAGVGVSAIRKERS</sequence>
<reference evidence="1 2" key="2">
    <citation type="journal article" date="2017" name="Front. Plant Sci.">
        <title>Gene Classification and Mining of Molecular Markers Useful in Red Clover (Trifolium pratense) Breeding.</title>
        <authorList>
            <person name="Istvanek J."/>
            <person name="Dluhosova J."/>
            <person name="Dluhos P."/>
            <person name="Patkova L."/>
            <person name="Nedelnik J."/>
            <person name="Repkova J."/>
        </authorList>
    </citation>
    <scope>NUCLEOTIDE SEQUENCE [LARGE SCALE GENOMIC DNA]</scope>
    <source>
        <strain evidence="2">cv. Tatra</strain>
        <tissue evidence="1">Young leaves</tissue>
    </source>
</reference>
<dbReference type="EMBL" id="ASHM01013506">
    <property type="protein sequence ID" value="PNX95472.1"/>
    <property type="molecule type" value="Genomic_DNA"/>
</dbReference>
<comment type="caution">
    <text evidence="1">The sequence shown here is derived from an EMBL/GenBank/DDBJ whole genome shotgun (WGS) entry which is preliminary data.</text>
</comment>
<proteinExistence type="predicted"/>
<evidence type="ECO:0000313" key="2">
    <source>
        <dbReference type="Proteomes" id="UP000236291"/>
    </source>
</evidence>
<dbReference type="AlphaFoldDB" id="A0A2K3MXG6"/>
<gene>
    <name evidence="1" type="ORF">L195_g018664</name>
</gene>
<organism evidence="1 2">
    <name type="scientific">Trifolium pratense</name>
    <name type="common">Red clover</name>
    <dbReference type="NCBI Taxonomy" id="57577"/>
    <lineage>
        <taxon>Eukaryota</taxon>
        <taxon>Viridiplantae</taxon>
        <taxon>Streptophyta</taxon>
        <taxon>Embryophyta</taxon>
        <taxon>Tracheophyta</taxon>
        <taxon>Spermatophyta</taxon>
        <taxon>Magnoliopsida</taxon>
        <taxon>eudicotyledons</taxon>
        <taxon>Gunneridae</taxon>
        <taxon>Pentapetalae</taxon>
        <taxon>rosids</taxon>
        <taxon>fabids</taxon>
        <taxon>Fabales</taxon>
        <taxon>Fabaceae</taxon>
        <taxon>Papilionoideae</taxon>
        <taxon>50 kb inversion clade</taxon>
        <taxon>NPAAA clade</taxon>
        <taxon>Hologalegina</taxon>
        <taxon>IRL clade</taxon>
        <taxon>Trifolieae</taxon>
        <taxon>Trifolium</taxon>
    </lineage>
</organism>
<name>A0A2K3MXG6_TRIPR</name>
<reference evidence="1 2" key="1">
    <citation type="journal article" date="2014" name="Am. J. Bot.">
        <title>Genome assembly and annotation for red clover (Trifolium pratense; Fabaceae).</title>
        <authorList>
            <person name="Istvanek J."/>
            <person name="Jaros M."/>
            <person name="Krenek A."/>
            <person name="Repkova J."/>
        </authorList>
    </citation>
    <scope>NUCLEOTIDE SEQUENCE [LARGE SCALE GENOMIC DNA]</scope>
    <source>
        <strain evidence="2">cv. Tatra</strain>
        <tissue evidence="1">Young leaves</tissue>
    </source>
</reference>
<accession>A0A2K3MXG6</accession>